<protein>
    <submittedName>
        <fullName evidence="3">DUF1214 domain-containing protein</fullName>
    </submittedName>
</protein>
<name>A0ABZ0HV58_9HYPH</name>
<dbReference type="InterPro" id="IPR010621">
    <property type="entry name" value="DUF1214"/>
</dbReference>
<keyword evidence="4" id="KW-1185">Reference proteome</keyword>
<keyword evidence="1" id="KW-1133">Transmembrane helix</keyword>
<dbReference type="InterPro" id="IPR037049">
    <property type="entry name" value="DUF1214_C_sf"/>
</dbReference>
<keyword evidence="1" id="KW-0472">Membrane</keyword>
<dbReference type="PANTHER" id="PTHR36509:SF2">
    <property type="entry name" value="BLL3101 PROTEIN"/>
    <property type="match status" value="1"/>
</dbReference>
<dbReference type="PANTHER" id="PTHR36509">
    <property type="entry name" value="BLL3101 PROTEIN"/>
    <property type="match status" value="1"/>
</dbReference>
<reference evidence="3 4" key="1">
    <citation type="submission" date="2023-10" db="EMBL/GenBank/DDBJ databases">
        <title>Novel methanotroph of the genus Methylocapsa from a subarctic wetland.</title>
        <authorList>
            <person name="Belova S.E."/>
            <person name="Oshkin I.Y."/>
            <person name="Miroshnikov K."/>
            <person name="Dedysh S.N."/>
        </authorList>
    </citation>
    <scope>NUCLEOTIDE SEQUENCE [LARGE SCALE GENOMIC DNA]</scope>
    <source>
        <strain evidence="3 4">RX1</strain>
    </source>
</reference>
<evidence type="ECO:0000256" key="1">
    <source>
        <dbReference type="SAM" id="Phobius"/>
    </source>
</evidence>
<gene>
    <name evidence="3" type="ORF">RZS28_05755</name>
</gene>
<dbReference type="EMBL" id="CP136862">
    <property type="protein sequence ID" value="WOJ90791.1"/>
    <property type="molecule type" value="Genomic_DNA"/>
</dbReference>
<feature type="domain" description="DUF1214" evidence="2">
    <location>
        <begin position="94"/>
        <end position="192"/>
    </location>
</feature>
<dbReference type="Pfam" id="PF06742">
    <property type="entry name" value="DUF1214"/>
    <property type="match status" value="1"/>
</dbReference>
<evidence type="ECO:0000259" key="2">
    <source>
        <dbReference type="Pfam" id="PF06742"/>
    </source>
</evidence>
<organism evidence="3 4">
    <name type="scientific">Methylocapsa polymorpha</name>
    <dbReference type="NCBI Taxonomy" id="3080828"/>
    <lineage>
        <taxon>Bacteria</taxon>
        <taxon>Pseudomonadati</taxon>
        <taxon>Pseudomonadota</taxon>
        <taxon>Alphaproteobacteria</taxon>
        <taxon>Hyphomicrobiales</taxon>
        <taxon>Beijerinckiaceae</taxon>
        <taxon>Methylocapsa</taxon>
    </lineage>
</organism>
<sequence>MIDRMAEASPNLPLPGGELRSVLALLVKFLFVGVLGVVLGLVVTFLTIEQGSGFNAVAAGPWLAFPRNGTFNIDPYARAMLAHSGEMPLGASEGLAFVARSDSAGDAFDPDCDYTLTGAAPPGRYWTLTLLSPSGFLITNKALRHGFTSSEILRAADGGFTVAISREARPGNWLPIGDARKFILVLRLYDTEVSAVAVALDESKLPKLIRGACQ</sequence>
<dbReference type="SUPFAM" id="SSF160935">
    <property type="entry name" value="VPA0735-like"/>
    <property type="match status" value="1"/>
</dbReference>
<evidence type="ECO:0000313" key="4">
    <source>
        <dbReference type="Proteomes" id="UP001626536"/>
    </source>
</evidence>
<keyword evidence="1" id="KW-0812">Transmembrane</keyword>
<evidence type="ECO:0000313" key="3">
    <source>
        <dbReference type="EMBL" id="WOJ90791.1"/>
    </source>
</evidence>
<dbReference type="Proteomes" id="UP001626536">
    <property type="component" value="Chromosome"/>
</dbReference>
<dbReference type="RefSeq" id="WP_407340378.1">
    <property type="nucleotide sequence ID" value="NZ_CP136862.1"/>
</dbReference>
<feature type="transmembrane region" description="Helical" evidence="1">
    <location>
        <begin position="22"/>
        <end position="46"/>
    </location>
</feature>
<dbReference type="InterPro" id="IPR012038">
    <property type="entry name" value="UCP009471"/>
</dbReference>
<dbReference type="PIRSF" id="PIRSF009471">
    <property type="entry name" value="UCP009471"/>
    <property type="match status" value="1"/>
</dbReference>
<accession>A0ABZ0HV58</accession>
<dbReference type="Gene3D" id="2.60.120.600">
    <property type="entry name" value="Domain of unknown function DUF1214, C-terminal domain"/>
    <property type="match status" value="1"/>
</dbReference>
<proteinExistence type="predicted"/>